<dbReference type="AlphaFoldDB" id="A0AAE1K7J4"/>
<dbReference type="InterPro" id="IPR036865">
    <property type="entry name" value="CRAL-TRIO_dom_sf"/>
</dbReference>
<comment type="caution">
    <text evidence="4">The sequence shown here is derived from an EMBL/GenBank/DDBJ whole genome shotgun (WGS) entry which is preliminary data.</text>
</comment>
<dbReference type="SMART" id="SM01100">
    <property type="entry name" value="CRAL_TRIO_N"/>
    <property type="match status" value="1"/>
</dbReference>
<feature type="compositionally biased region" description="Basic and acidic residues" evidence="1">
    <location>
        <begin position="34"/>
        <end position="43"/>
    </location>
</feature>
<reference evidence="4" key="1">
    <citation type="submission" date="2023-10" db="EMBL/GenBank/DDBJ databases">
        <title>Genome assemblies of two species of porcelain crab, Petrolisthes cinctipes and Petrolisthes manimaculis (Anomura: Porcellanidae).</title>
        <authorList>
            <person name="Angst P."/>
        </authorList>
    </citation>
    <scope>NUCLEOTIDE SEQUENCE</scope>
    <source>
        <strain evidence="4">PB745_01</strain>
        <tissue evidence="4">Gill</tissue>
    </source>
</reference>
<dbReference type="PROSITE" id="PS50866">
    <property type="entry name" value="GOLD"/>
    <property type="match status" value="1"/>
</dbReference>
<dbReference type="Pfam" id="PF00650">
    <property type="entry name" value="CRAL_TRIO"/>
    <property type="match status" value="1"/>
</dbReference>
<protein>
    <recommendedName>
        <fullName evidence="6">SEC14-like protein 2</fullName>
    </recommendedName>
</protein>
<evidence type="ECO:0000313" key="4">
    <source>
        <dbReference type="EMBL" id="KAK3866214.1"/>
    </source>
</evidence>
<evidence type="ECO:0008006" key="6">
    <source>
        <dbReference type="Google" id="ProtNLM"/>
    </source>
</evidence>
<dbReference type="PANTHER" id="PTHR23324">
    <property type="entry name" value="SEC14 RELATED PROTEIN"/>
    <property type="match status" value="1"/>
</dbReference>
<dbReference type="SUPFAM" id="SSF46938">
    <property type="entry name" value="CRAL/TRIO N-terminal domain"/>
    <property type="match status" value="1"/>
</dbReference>
<gene>
    <name evidence="4" type="ORF">Pcinc_028239</name>
</gene>
<keyword evidence="5" id="KW-1185">Reference proteome</keyword>
<evidence type="ECO:0000259" key="2">
    <source>
        <dbReference type="PROSITE" id="PS50191"/>
    </source>
</evidence>
<evidence type="ECO:0000259" key="3">
    <source>
        <dbReference type="PROSITE" id="PS50866"/>
    </source>
</evidence>
<dbReference type="PROSITE" id="PS50191">
    <property type="entry name" value="CRAL_TRIO"/>
    <property type="match status" value="1"/>
</dbReference>
<dbReference type="GO" id="GO:0005737">
    <property type="term" value="C:cytoplasm"/>
    <property type="evidence" value="ECO:0007669"/>
    <property type="project" value="TreeGrafter"/>
</dbReference>
<name>A0AAE1K7J4_PETCI</name>
<feature type="domain" description="CRAL-TRIO" evidence="2">
    <location>
        <begin position="111"/>
        <end position="286"/>
    </location>
</feature>
<dbReference type="InterPro" id="IPR011074">
    <property type="entry name" value="CRAL/TRIO_N_dom"/>
</dbReference>
<dbReference type="Proteomes" id="UP001286313">
    <property type="component" value="Unassembled WGS sequence"/>
</dbReference>
<dbReference type="CDD" id="cd00170">
    <property type="entry name" value="SEC14"/>
    <property type="match status" value="1"/>
</dbReference>
<dbReference type="InterPro" id="IPR009038">
    <property type="entry name" value="GOLD_dom"/>
</dbReference>
<dbReference type="Gene3D" id="3.40.525.10">
    <property type="entry name" value="CRAL-TRIO lipid binding domain"/>
    <property type="match status" value="1"/>
</dbReference>
<evidence type="ECO:0000256" key="1">
    <source>
        <dbReference type="SAM" id="MobiDB-lite"/>
    </source>
</evidence>
<feature type="region of interest" description="Disordered" evidence="1">
    <location>
        <begin position="12"/>
        <end position="43"/>
    </location>
</feature>
<dbReference type="SUPFAM" id="SSF101576">
    <property type="entry name" value="Supernatant protein factor (SPF), C-terminal domain"/>
    <property type="match status" value="1"/>
</dbReference>
<dbReference type="InterPro" id="IPR051064">
    <property type="entry name" value="SEC14/CRAL-TRIO_domain"/>
</dbReference>
<dbReference type="EMBL" id="JAWQEG010003440">
    <property type="protein sequence ID" value="KAK3866214.1"/>
    <property type="molecule type" value="Genomic_DNA"/>
</dbReference>
<dbReference type="Gene3D" id="2.60.120.680">
    <property type="entry name" value="GOLD domain"/>
    <property type="match status" value="1"/>
</dbReference>
<dbReference type="InterPro" id="IPR036273">
    <property type="entry name" value="CRAL/TRIO_N_dom_sf"/>
</dbReference>
<feature type="domain" description="GOLD" evidence="3">
    <location>
        <begin position="294"/>
        <end position="422"/>
    </location>
</feature>
<organism evidence="4 5">
    <name type="scientific">Petrolisthes cinctipes</name>
    <name type="common">Flat porcelain crab</name>
    <dbReference type="NCBI Taxonomy" id="88211"/>
    <lineage>
        <taxon>Eukaryota</taxon>
        <taxon>Metazoa</taxon>
        <taxon>Ecdysozoa</taxon>
        <taxon>Arthropoda</taxon>
        <taxon>Crustacea</taxon>
        <taxon>Multicrustacea</taxon>
        <taxon>Malacostraca</taxon>
        <taxon>Eumalacostraca</taxon>
        <taxon>Eucarida</taxon>
        <taxon>Decapoda</taxon>
        <taxon>Pleocyemata</taxon>
        <taxon>Anomura</taxon>
        <taxon>Galatheoidea</taxon>
        <taxon>Porcellanidae</taxon>
        <taxon>Petrolisthes</taxon>
    </lineage>
</organism>
<dbReference type="InterPro" id="IPR036598">
    <property type="entry name" value="GOLD_dom_sf"/>
</dbReference>
<dbReference type="SUPFAM" id="SSF52087">
    <property type="entry name" value="CRAL/TRIO domain"/>
    <property type="match status" value="1"/>
</dbReference>
<accession>A0AAE1K7J4</accession>
<evidence type="ECO:0000313" key="5">
    <source>
        <dbReference type="Proteomes" id="UP001286313"/>
    </source>
</evidence>
<dbReference type="InterPro" id="IPR001251">
    <property type="entry name" value="CRAL-TRIO_dom"/>
</dbReference>
<sequence length="431" mass="49832">MRLFGWDTWRGSFRGSSSEEQQDTTTSDTSQDTQHQEAVRMDQLTPERKEVFSQFRERVAPLLPPHCQHDHDLLQWLVARNFNIEKAEQMLRKSLEWRREWGADTVLEWEVPEVLSKYYPVGMCGHDKKGLPVWIIPYGGCDMRGLLSSVKKSDYIRYTIRVLEESRKDMMQQTQILGHPVNQQCCVFDLENFSLKHVTWKPAMDVILELVQLYEANYPEFLKCAYVINAPKIFTLAYAIIKPFLHEVTLKKIRIFGHSGWKEELRKDIDPSQLPQHWGGTKTDSDGDPKCPSQICLGGEVPKKYYLSLSKSNLAKMSDNDDNLSTITLSKGGKKRLKYDVKKPGSQLRWEFRTEDFDIGFGVSRKVKKGEEEVLVPLQRVNSQLVTEEGCLVCNEPGTYVVTFDNEFSYVRSKKVLYTVSVEPPESRTEE</sequence>
<dbReference type="SMART" id="SM00516">
    <property type="entry name" value="SEC14"/>
    <property type="match status" value="1"/>
</dbReference>
<feature type="compositionally biased region" description="Low complexity" evidence="1">
    <location>
        <begin position="16"/>
        <end position="33"/>
    </location>
</feature>
<proteinExistence type="predicted"/>
<dbReference type="PANTHER" id="PTHR23324:SF83">
    <property type="entry name" value="SEC14-LIKE PROTEIN 2"/>
    <property type="match status" value="1"/>
</dbReference>